<evidence type="ECO:0000313" key="2">
    <source>
        <dbReference type="EMBL" id="EGG11322.1"/>
    </source>
</evidence>
<sequence length="116" mass="12171">MSSAVAIDADGCTGLSSRGSYQESSSNDVRSSDGTSNEGVVVMIGIWGLHLIPSESESIKRMATNQSSEDLEAKQKPFKDEYVNDKADGTSSESDAPAKSKGKAAAVKTQNEVSSH</sequence>
<dbReference type="EMBL" id="GL883092">
    <property type="protein sequence ID" value="EGG11322.1"/>
    <property type="molecule type" value="Genomic_DNA"/>
</dbReference>
<dbReference type="KEGG" id="mlr:MELLADRAFT_102197"/>
<evidence type="ECO:0000313" key="3">
    <source>
        <dbReference type="Proteomes" id="UP000001072"/>
    </source>
</evidence>
<dbReference type="Proteomes" id="UP000001072">
    <property type="component" value="Unassembled WGS sequence"/>
</dbReference>
<proteinExistence type="predicted"/>
<evidence type="ECO:0000256" key="1">
    <source>
        <dbReference type="SAM" id="MobiDB-lite"/>
    </source>
</evidence>
<feature type="region of interest" description="Disordered" evidence="1">
    <location>
        <begin position="61"/>
        <end position="116"/>
    </location>
</feature>
<dbReference type="HOGENOM" id="CLU_2097374_0_0_1"/>
<protein>
    <submittedName>
        <fullName evidence="2">Uncharacterized protein</fullName>
    </submittedName>
</protein>
<keyword evidence="3" id="KW-1185">Reference proteome</keyword>
<feature type="region of interest" description="Disordered" evidence="1">
    <location>
        <begin position="1"/>
        <end position="37"/>
    </location>
</feature>
<reference evidence="3" key="1">
    <citation type="journal article" date="2011" name="Proc. Natl. Acad. Sci. U.S.A.">
        <title>Obligate biotrophy features unraveled by the genomic analysis of rust fungi.</title>
        <authorList>
            <person name="Duplessis S."/>
            <person name="Cuomo C.A."/>
            <person name="Lin Y.-C."/>
            <person name="Aerts A."/>
            <person name="Tisserant E."/>
            <person name="Veneault-Fourrey C."/>
            <person name="Joly D.L."/>
            <person name="Hacquard S."/>
            <person name="Amselem J."/>
            <person name="Cantarel B.L."/>
            <person name="Chiu R."/>
            <person name="Coutinho P.M."/>
            <person name="Feau N."/>
            <person name="Field M."/>
            <person name="Frey P."/>
            <person name="Gelhaye E."/>
            <person name="Goldberg J."/>
            <person name="Grabherr M.G."/>
            <person name="Kodira C.D."/>
            <person name="Kohler A."/>
            <person name="Kuees U."/>
            <person name="Lindquist E.A."/>
            <person name="Lucas S.M."/>
            <person name="Mago R."/>
            <person name="Mauceli E."/>
            <person name="Morin E."/>
            <person name="Murat C."/>
            <person name="Pangilinan J.L."/>
            <person name="Park R."/>
            <person name="Pearson M."/>
            <person name="Quesneville H."/>
            <person name="Rouhier N."/>
            <person name="Sakthikumar S."/>
            <person name="Salamov A.A."/>
            <person name="Schmutz J."/>
            <person name="Selles B."/>
            <person name="Shapiro H."/>
            <person name="Tanguay P."/>
            <person name="Tuskan G.A."/>
            <person name="Henrissat B."/>
            <person name="Van de Peer Y."/>
            <person name="Rouze P."/>
            <person name="Ellis J.G."/>
            <person name="Dodds P.N."/>
            <person name="Schein J.E."/>
            <person name="Zhong S."/>
            <person name="Hamelin R.C."/>
            <person name="Grigoriev I.V."/>
            <person name="Szabo L.J."/>
            <person name="Martin F."/>
        </authorList>
    </citation>
    <scope>NUCLEOTIDE SEQUENCE [LARGE SCALE GENOMIC DNA]</scope>
    <source>
        <strain evidence="3">98AG31 / pathotype 3-4-7</strain>
    </source>
</reference>
<dbReference type="RefSeq" id="XP_007404957.1">
    <property type="nucleotide sequence ID" value="XM_007404895.1"/>
</dbReference>
<dbReference type="InParanoid" id="F4R7I1"/>
<feature type="compositionally biased region" description="Polar residues" evidence="1">
    <location>
        <begin position="14"/>
        <end position="37"/>
    </location>
</feature>
<dbReference type="GeneID" id="18921594"/>
<gene>
    <name evidence="2" type="ORF">MELLADRAFT_102197</name>
</gene>
<organism evidence="3">
    <name type="scientific">Melampsora larici-populina (strain 98AG31 / pathotype 3-4-7)</name>
    <name type="common">Poplar leaf rust fungus</name>
    <dbReference type="NCBI Taxonomy" id="747676"/>
    <lineage>
        <taxon>Eukaryota</taxon>
        <taxon>Fungi</taxon>
        <taxon>Dikarya</taxon>
        <taxon>Basidiomycota</taxon>
        <taxon>Pucciniomycotina</taxon>
        <taxon>Pucciniomycetes</taxon>
        <taxon>Pucciniales</taxon>
        <taxon>Melampsoraceae</taxon>
        <taxon>Melampsora</taxon>
    </lineage>
</organism>
<name>F4R7I1_MELLP</name>
<dbReference type="VEuPathDB" id="FungiDB:MELLADRAFT_102197"/>
<feature type="compositionally biased region" description="Basic and acidic residues" evidence="1">
    <location>
        <begin position="71"/>
        <end position="88"/>
    </location>
</feature>
<dbReference type="AlphaFoldDB" id="F4R7I1"/>
<accession>F4R7I1</accession>